<accession>A0ABP1FPX1</accession>
<name>A0ABP1FPX1_9CHLO</name>
<protein>
    <submittedName>
        <fullName evidence="1">G4261 protein</fullName>
    </submittedName>
</protein>
<keyword evidence="2" id="KW-1185">Reference proteome</keyword>
<proteinExistence type="predicted"/>
<evidence type="ECO:0000313" key="1">
    <source>
        <dbReference type="EMBL" id="CAL5221979.1"/>
    </source>
</evidence>
<dbReference type="Proteomes" id="UP001497392">
    <property type="component" value="Unassembled WGS sequence"/>
</dbReference>
<sequence>MHHVCVIHEALGTFKELADLCTRILEKDRHCQAVREVRALANHMAGDMAAFEKDVEIMRRVPGWRPKKLALAKIVPAVGRPKGKNRATARK</sequence>
<gene>
    <name evidence="1" type="primary">g4261</name>
    <name evidence="1" type="ORF">VP750_LOCUS3638</name>
</gene>
<dbReference type="EMBL" id="CAXHTA020000006">
    <property type="protein sequence ID" value="CAL5221979.1"/>
    <property type="molecule type" value="Genomic_DNA"/>
</dbReference>
<comment type="caution">
    <text evidence="1">The sequence shown here is derived from an EMBL/GenBank/DDBJ whole genome shotgun (WGS) entry which is preliminary data.</text>
</comment>
<organism evidence="1 2">
    <name type="scientific">Coccomyxa viridis</name>
    <dbReference type="NCBI Taxonomy" id="1274662"/>
    <lineage>
        <taxon>Eukaryota</taxon>
        <taxon>Viridiplantae</taxon>
        <taxon>Chlorophyta</taxon>
        <taxon>core chlorophytes</taxon>
        <taxon>Trebouxiophyceae</taxon>
        <taxon>Trebouxiophyceae incertae sedis</taxon>
        <taxon>Coccomyxaceae</taxon>
        <taxon>Coccomyxa</taxon>
    </lineage>
</organism>
<evidence type="ECO:0000313" key="2">
    <source>
        <dbReference type="Proteomes" id="UP001497392"/>
    </source>
</evidence>
<reference evidence="1 2" key="1">
    <citation type="submission" date="2024-06" db="EMBL/GenBank/DDBJ databases">
        <authorList>
            <person name="Kraege A."/>
            <person name="Thomma B."/>
        </authorList>
    </citation>
    <scope>NUCLEOTIDE SEQUENCE [LARGE SCALE GENOMIC DNA]</scope>
</reference>